<sequence length="178" mass="20608">MQIELTQKEQEWLSNLELDQSKVTDHDDWKRNSEIAAALTKSLLDRKAVPAQRLKYFLDPNYRTGRMKGSRFDIFKRNGRDFEETIRHNNFLKHLRYFLFGANLPEPIVSSFSQAIKDCGEYVSSGDAYDLSRKARTLYRQSGLEREFAADEFFKLSIDLGVSASEAMSIRKAVIDAR</sequence>
<gene>
    <name evidence="1" type="ordered locus">OCA5_c18720</name>
</gene>
<keyword evidence="2" id="KW-1185">Reference proteome</keyword>
<dbReference type="OrthoDB" id="7852091at2"/>
<evidence type="ECO:0000313" key="1">
    <source>
        <dbReference type="EMBL" id="AEI06585.1"/>
    </source>
</evidence>
<dbReference type="AlphaFoldDB" id="F8BUD2"/>
<evidence type="ECO:0000313" key="2">
    <source>
        <dbReference type="Proteomes" id="UP000007730"/>
    </source>
</evidence>
<organism evidence="1 2">
    <name type="scientific">Afipia carboxidovorans (strain ATCC 49405 / DSM 1227 / KCTC 32145 / OM5)</name>
    <name type="common">Oligotropha carboxidovorans</name>
    <dbReference type="NCBI Taxonomy" id="504832"/>
    <lineage>
        <taxon>Bacteria</taxon>
        <taxon>Pseudomonadati</taxon>
        <taxon>Pseudomonadota</taxon>
        <taxon>Alphaproteobacteria</taxon>
        <taxon>Hyphomicrobiales</taxon>
        <taxon>Nitrobacteraceae</taxon>
        <taxon>Afipia</taxon>
    </lineage>
</organism>
<name>F8BUD2_AFIC5</name>
<dbReference type="RefSeq" id="WP_013913097.1">
    <property type="nucleotide sequence ID" value="NC_011386.1"/>
</dbReference>
<dbReference type="STRING" id="504832.OCA5_c18720"/>
<dbReference type="HOGENOM" id="CLU_1509134_0_0_5"/>
<protein>
    <submittedName>
        <fullName evidence="1">Uncharacterized protein</fullName>
    </submittedName>
</protein>
<dbReference type="Proteomes" id="UP000007730">
    <property type="component" value="Chromosome"/>
</dbReference>
<dbReference type="EMBL" id="CP002826">
    <property type="protein sequence ID" value="AEI06585.1"/>
    <property type="molecule type" value="Genomic_DNA"/>
</dbReference>
<proteinExistence type="predicted"/>
<accession>F8BUD2</accession>
<dbReference type="KEGG" id="ocg:OCA5_c18720"/>
<dbReference type="eggNOG" id="ENOG5031CF0">
    <property type="taxonomic scope" value="Bacteria"/>
</dbReference>
<reference evidence="1 2" key="1">
    <citation type="journal article" date="2011" name="J. Bacteriol.">
        <title>Complete genome sequences of the chemolithoautotrophic Oligotropha carboxidovorans strains OM4 and OM5.</title>
        <authorList>
            <person name="Volland S."/>
            <person name="Rachinger M."/>
            <person name="Strittmatter A."/>
            <person name="Daniel R."/>
            <person name="Gottschalk G."/>
            <person name="Meyer O."/>
        </authorList>
    </citation>
    <scope>NUCLEOTIDE SEQUENCE [LARGE SCALE GENOMIC DNA]</scope>
    <source>
        <strain evidence="2">ATCC 49405 / DSM 1227 / KCTC 32145 / OM5</strain>
    </source>
</reference>